<evidence type="ECO:0000256" key="6">
    <source>
        <dbReference type="ARBA" id="ARBA00023136"/>
    </source>
</evidence>
<comment type="subcellular location">
    <subcellularLocation>
        <location evidence="1 8">Cell outer membrane</location>
        <topology evidence="1 8">Multi-pass membrane protein</topology>
    </subcellularLocation>
</comment>
<keyword evidence="12" id="KW-1185">Reference proteome</keyword>
<evidence type="ECO:0000256" key="2">
    <source>
        <dbReference type="ARBA" id="ARBA00022448"/>
    </source>
</evidence>
<dbReference type="EMBL" id="DF968182">
    <property type="protein sequence ID" value="GAP42610.1"/>
    <property type="molecule type" value="Genomic_DNA"/>
</dbReference>
<dbReference type="RefSeq" id="WP_062038659.1">
    <property type="nucleotide sequence ID" value="NZ_DF968182.1"/>
</dbReference>
<evidence type="ECO:0000313" key="12">
    <source>
        <dbReference type="Proteomes" id="UP000053091"/>
    </source>
</evidence>
<dbReference type="PANTHER" id="PTHR30069:SF29">
    <property type="entry name" value="HEMOGLOBIN AND HEMOGLOBIN-HAPTOGLOBIN-BINDING PROTEIN 1-RELATED"/>
    <property type="match status" value="1"/>
</dbReference>
<sequence length="662" mass="72704">MRRNVTVTVLLLAVLIIRATAQEPVSDTLLLKGVEIASEKISRKELSSFPLQSLSGNQIAAVAGNSVADALRTFSGVTLRDYGGAGGLKTVMVRSLGAQHTGVFIDGAPVSDIASGQPDLGKFPLGNLEEVSLNVGGGGSEPMPARARSGASIINLRSIRPDFGKYKTRGNIGIKGGSFGLFNPFLRLDHKTGQDSWIGIDVNPLFSKGDYSYLVDNGPAGSETLKRGNGDLTSLSANLRFFARPGDSTELRVFAGFYNAERGLPGAVVFYNPHASQRLTNKDLSLGFQLMSEKKRVSLLTNAGWSYAWLRYLDPDYLGYTYSLDNRYLQQEFYLSQAGTIALGRHFSASLASDFILNTFSGSQYKTDPWRGSFLLSAILAHQTRNTGAEAGILASVIKDSGKNASEEDLTHKVSPYFSVSVRIADVPSLRLRMMYKHSFRMPAFNELYYALVGNPRLFPESAQQLNTGILGSYAPFKGVLLMLSADAFFNRVHNKIVAIPTQNLFVWSMQNIGEVSTGGLDFQLDATAAMNRRSRISVNLAYTFQKASDISDKNSSVYGNQIPYIPYETFSAMFQFGYRAFSLDYNVLFNGYRYVSAENIPQNLLPSWWISDAGVAWNPEAGRYKYRIKAGVTNLFDKDYVVIRSFPMPGRGIVISGTFTF</sequence>
<evidence type="ECO:0000256" key="7">
    <source>
        <dbReference type="ARBA" id="ARBA00023237"/>
    </source>
</evidence>
<feature type="chain" id="PRO_5006633298" evidence="9">
    <location>
        <begin position="22"/>
        <end position="662"/>
    </location>
</feature>
<proteinExistence type="inferred from homology"/>
<keyword evidence="3 8" id="KW-1134">Transmembrane beta strand</keyword>
<keyword evidence="11" id="KW-0675">Receptor</keyword>
<dbReference type="GO" id="GO:0009279">
    <property type="term" value="C:cell outer membrane"/>
    <property type="evidence" value="ECO:0007669"/>
    <property type="project" value="UniProtKB-SubCell"/>
</dbReference>
<keyword evidence="7 8" id="KW-0998">Cell outer membrane</keyword>
<organism evidence="11">
    <name type="scientific">Lentimicrobium saccharophilum</name>
    <dbReference type="NCBI Taxonomy" id="1678841"/>
    <lineage>
        <taxon>Bacteria</taxon>
        <taxon>Pseudomonadati</taxon>
        <taxon>Bacteroidota</taxon>
        <taxon>Bacteroidia</taxon>
        <taxon>Bacteroidales</taxon>
        <taxon>Lentimicrobiaceae</taxon>
        <taxon>Lentimicrobium</taxon>
    </lineage>
</organism>
<dbReference type="PANTHER" id="PTHR30069">
    <property type="entry name" value="TONB-DEPENDENT OUTER MEMBRANE RECEPTOR"/>
    <property type="match status" value="1"/>
</dbReference>
<dbReference type="InterPro" id="IPR037066">
    <property type="entry name" value="Plug_dom_sf"/>
</dbReference>
<dbReference type="GO" id="GO:0044718">
    <property type="term" value="P:siderophore transmembrane transport"/>
    <property type="evidence" value="ECO:0007669"/>
    <property type="project" value="TreeGrafter"/>
</dbReference>
<evidence type="ECO:0000256" key="5">
    <source>
        <dbReference type="ARBA" id="ARBA00022729"/>
    </source>
</evidence>
<dbReference type="InterPro" id="IPR036942">
    <property type="entry name" value="Beta-barrel_TonB_sf"/>
</dbReference>
<dbReference type="InterPro" id="IPR039426">
    <property type="entry name" value="TonB-dep_rcpt-like"/>
</dbReference>
<dbReference type="AlphaFoldDB" id="A0A0S7BWP6"/>
<dbReference type="STRING" id="1678841.TBC1_11742"/>
<dbReference type="Gene3D" id="2.40.170.20">
    <property type="entry name" value="TonB-dependent receptor, beta-barrel domain"/>
    <property type="match status" value="1"/>
</dbReference>
<dbReference type="Pfam" id="PF07715">
    <property type="entry name" value="Plug"/>
    <property type="match status" value="1"/>
</dbReference>
<evidence type="ECO:0000256" key="8">
    <source>
        <dbReference type="PROSITE-ProRule" id="PRU01360"/>
    </source>
</evidence>
<evidence type="ECO:0000256" key="1">
    <source>
        <dbReference type="ARBA" id="ARBA00004571"/>
    </source>
</evidence>
<keyword evidence="5 9" id="KW-0732">Signal</keyword>
<evidence type="ECO:0000256" key="9">
    <source>
        <dbReference type="SAM" id="SignalP"/>
    </source>
</evidence>
<evidence type="ECO:0000259" key="10">
    <source>
        <dbReference type="Pfam" id="PF07715"/>
    </source>
</evidence>
<accession>A0A0S7BWP6</accession>
<feature type="signal peptide" evidence="9">
    <location>
        <begin position="1"/>
        <end position="21"/>
    </location>
</feature>
<dbReference type="GO" id="GO:0015344">
    <property type="term" value="F:siderophore uptake transmembrane transporter activity"/>
    <property type="evidence" value="ECO:0007669"/>
    <property type="project" value="TreeGrafter"/>
</dbReference>
<protein>
    <submittedName>
        <fullName evidence="11">Protein containing TonB-dependent receptor plug domain</fullName>
    </submittedName>
</protein>
<reference evidence="11" key="1">
    <citation type="journal article" date="2015" name="Genome Announc.">
        <title>Draft Genome Sequence of Bacteroidales Strain TBC1, a Novel Isolate from a Methanogenic Wastewater Treatment System.</title>
        <authorList>
            <person name="Tourlousse D.M."/>
            <person name="Matsuura N."/>
            <person name="Sun L."/>
            <person name="Toyonaga M."/>
            <person name="Kuroda K."/>
            <person name="Ohashi A."/>
            <person name="Cruz R."/>
            <person name="Yamaguchi T."/>
            <person name="Sekiguchi Y."/>
        </authorList>
    </citation>
    <scope>NUCLEOTIDE SEQUENCE [LARGE SCALE GENOMIC DNA]</scope>
    <source>
        <strain evidence="11">TBC1</strain>
    </source>
</reference>
<feature type="domain" description="TonB-dependent receptor plug" evidence="10">
    <location>
        <begin position="48"/>
        <end position="138"/>
    </location>
</feature>
<evidence type="ECO:0000256" key="4">
    <source>
        <dbReference type="ARBA" id="ARBA00022692"/>
    </source>
</evidence>
<dbReference type="SUPFAM" id="SSF56935">
    <property type="entry name" value="Porins"/>
    <property type="match status" value="1"/>
</dbReference>
<keyword evidence="4 8" id="KW-0812">Transmembrane</keyword>
<dbReference type="Gene3D" id="2.170.130.10">
    <property type="entry name" value="TonB-dependent receptor, plug domain"/>
    <property type="match status" value="1"/>
</dbReference>
<gene>
    <name evidence="11" type="ORF">TBC1_11742</name>
</gene>
<comment type="similarity">
    <text evidence="8">Belongs to the TonB-dependent receptor family.</text>
</comment>
<evidence type="ECO:0000256" key="3">
    <source>
        <dbReference type="ARBA" id="ARBA00022452"/>
    </source>
</evidence>
<evidence type="ECO:0000313" key="11">
    <source>
        <dbReference type="EMBL" id="GAP42610.1"/>
    </source>
</evidence>
<dbReference type="InterPro" id="IPR012910">
    <property type="entry name" value="Plug_dom"/>
</dbReference>
<dbReference type="OrthoDB" id="9762903at2"/>
<name>A0A0S7BWP6_9BACT</name>
<dbReference type="Proteomes" id="UP000053091">
    <property type="component" value="Unassembled WGS sequence"/>
</dbReference>
<keyword evidence="6 8" id="KW-0472">Membrane</keyword>
<dbReference type="PROSITE" id="PS52016">
    <property type="entry name" value="TONB_DEPENDENT_REC_3"/>
    <property type="match status" value="1"/>
</dbReference>
<keyword evidence="2 8" id="KW-0813">Transport</keyword>